<evidence type="ECO:0000313" key="1">
    <source>
        <dbReference type="EMBL" id="CAK7925055.1"/>
    </source>
</evidence>
<dbReference type="EMBL" id="CAKLBY020000086">
    <property type="protein sequence ID" value="CAK7925055.1"/>
    <property type="molecule type" value="Genomic_DNA"/>
</dbReference>
<proteinExistence type="predicted"/>
<organism evidence="1 2">
    <name type="scientific">Peronospora matthiolae</name>
    <dbReference type="NCBI Taxonomy" id="2874970"/>
    <lineage>
        <taxon>Eukaryota</taxon>
        <taxon>Sar</taxon>
        <taxon>Stramenopiles</taxon>
        <taxon>Oomycota</taxon>
        <taxon>Peronosporomycetes</taxon>
        <taxon>Peronosporales</taxon>
        <taxon>Peronosporaceae</taxon>
        <taxon>Peronospora</taxon>
    </lineage>
</organism>
<reference evidence="1" key="1">
    <citation type="submission" date="2024-01" db="EMBL/GenBank/DDBJ databases">
        <authorList>
            <person name="Webb A."/>
        </authorList>
    </citation>
    <scope>NUCLEOTIDE SEQUENCE</scope>
    <source>
        <strain evidence="1">Pm1</strain>
    </source>
</reference>
<name>A0AAV1TS24_9STRA</name>
<comment type="caution">
    <text evidence="1">The sequence shown here is derived from an EMBL/GenBank/DDBJ whole genome shotgun (WGS) entry which is preliminary data.</text>
</comment>
<protein>
    <submittedName>
        <fullName evidence="1">Uncharacterized protein</fullName>
    </submittedName>
</protein>
<gene>
    <name evidence="1" type="ORF">PM001_LOCUS10205</name>
</gene>
<evidence type="ECO:0000313" key="2">
    <source>
        <dbReference type="Proteomes" id="UP001162060"/>
    </source>
</evidence>
<dbReference type="AlphaFoldDB" id="A0AAV1TS24"/>
<sequence>MKYVDNATNETFSYHDLCPKTPMLFSVTIRIAYWCPPDWPTTKPAYLMPDIDKYEMRAEHYWAVDVVLCKTAICARYVRMWYRQGATCVIRKCFTQGTRRRMW</sequence>
<dbReference type="Proteomes" id="UP001162060">
    <property type="component" value="Unassembled WGS sequence"/>
</dbReference>
<accession>A0AAV1TS24</accession>